<organism evidence="1">
    <name type="scientific">bioreactor metagenome</name>
    <dbReference type="NCBI Taxonomy" id="1076179"/>
    <lineage>
        <taxon>unclassified sequences</taxon>
        <taxon>metagenomes</taxon>
        <taxon>ecological metagenomes</taxon>
    </lineage>
</organism>
<gene>
    <name evidence="1" type="ORF">SDC9_165595</name>
</gene>
<dbReference type="AlphaFoldDB" id="A0A645FWJ7"/>
<proteinExistence type="predicted"/>
<comment type="caution">
    <text evidence="1">The sequence shown here is derived from an EMBL/GenBank/DDBJ whole genome shotgun (WGS) entry which is preliminary data.</text>
</comment>
<name>A0A645FWJ7_9ZZZZ</name>
<accession>A0A645FWJ7</accession>
<dbReference type="EMBL" id="VSSQ01065519">
    <property type="protein sequence ID" value="MPN18236.1"/>
    <property type="molecule type" value="Genomic_DNA"/>
</dbReference>
<sequence length="54" mass="5947">MNLPGVISLQIPCCMVKKGTKKDAFYAEESDWRYDAATSANAHYHGYRPGAALV</sequence>
<evidence type="ECO:0000313" key="1">
    <source>
        <dbReference type="EMBL" id="MPN18236.1"/>
    </source>
</evidence>
<protein>
    <submittedName>
        <fullName evidence="1">Uncharacterized protein</fullName>
    </submittedName>
</protein>
<reference evidence="1" key="1">
    <citation type="submission" date="2019-08" db="EMBL/GenBank/DDBJ databases">
        <authorList>
            <person name="Kucharzyk K."/>
            <person name="Murdoch R.W."/>
            <person name="Higgins S."/>
            <person name="Loffler F."/>
        </authorList>
    </citation>
    <scope>NUCLEOTIDE SEQUENCE</scope>
</reference>